<dbReference type="GO" id="GO:0005886">
    <property type="term" value="C:plasma membrane"/>
    <property type="evidence" value="ECO:0007669"/>
    <property type="project" value="TreeGrafter"/>
</dbReference>
<feature type="transmembrane region" description="Helical" evidence="2">
    <location>
        <begin position="244"/>
        <end position="266"/>
    </location>
</feature>
<dbReference type="RefSeq" id="WP_138986075.1">
    <property type="nucleotide sequence ID" value="NZ_CP043869.1"/>
</dbReference>
<name>A0A5P1R7V8_9GAMM</name>
<feature type="transmembrane region" description="Helical" evidence="2">
    <location>
        <begin position="278"/>
        <end position="296"/>
    </location>
</feature>
<dbReference type="EC" id="2.7.7.65" evidence="1"/>
<evidence type="ECO:0000313" key="4">
    <source>
        <dbReference type="EMBL" id="QEQ95372.1"/>
    </source>
</evidence>
<dbReference type="NCBIfam" id="TIGR00254">
    <property type="entry name" value="GGDEF"/>
    <property type="match status" value="1"/>
</dbReference>
<evidence type="ECO:0000256" key="2">
    <source>
        <dbReference type="SAM" id="Phobius"/>
    </source>
</evidence>
<dbReference type="PANTHER" id="PTHR45138:SF6">
    <property type="entry name" value="DIGUANYLATE CYCLASE DGCN"/>
    <property type="match status" value="1"/>
</dbReference>
<dbReference type="SUPFAM" id="SSF55073">
    <property type="entry name" value="Nucleotide cyclase"/>
    <property type="match status" value="1"/>
</dbReference>
<gene>
    <name evidence="4" type="ORF">F0U83_00890</name>
</gene>
<dbReference type="Proteomes" id="UP000324760">
    <property type="component" value="Chromosome"/>
</dbReference>
<protein>
    <recommendedName>
        <fullName evidence="1">diguanylate cyclase</fullName>
        <ecNumber evidence="1">2.7.7.65</ecNumber>
    </recommendedName>
</protein>
<dbReference type="GO" id="GO:1902201">
    <property type="term" value="P:negative regulation of bacterial-type flagellum-dependent cell motility"/>
    <property type="evidence" value="ECO:0007669"/>
    <property type="project" value="TreeGrafter"/>
</dbReference>
<dbReference type="InterPro" id="IPR011623">
    <property type="entry name" value="7TMR_DISM_rcpt_extracell_dom1"/>
</dbReference>
<evidence type="ECO:0000259" key="3">
    <source>
        <dbReference type="PROSITE" id="PS50887"/>
    </source>
</evidence>
<dbReference type="InterPro" id="IPR043128">
    <property type="entry name" value="Rev_trsase/Diguanyl_cyclase"/>
</dbReference>
<proteinExistence type="predicted"/>
<dbReference type="Gene3D" id="3.30.70.270">
    <property type="match status" value="1"/>
</dbReference>
<dbReference type="InterPro" id="IPR029787">
    <property type="entry name" value="Nucleotide_cyclase"/>
</dbReference>
<feature type="transmembrane region" description="Helical" evidence="2">
    <location>
        <begin position="211"/>
        <end position="232"/>
    </location>
</feature>
<feature type="transmembrane region" description="Helical" evidence="2">
    <location>
        <begin position="179"/>
        <end position="204"/>
    </location>
</feature>
<dbReference type="CDD" id="cd01949">
    <property type="entry name" value="GGDEF"/>
    <property type="match status" value="1"/>
</dbReference>
<evidence type="ECO:0000256" key="1">
    <source>
        <dbReference type="ARBA" id="ARBA00012528"/>
    </source>
</evidence>
<evidence type="ECO:0000313" key="5">
    <source>
        <dbReference type="Proteomes" id="UP000324760"/>
    </source>
</evidence>
<keyword evidence="2" id="KW-1133">Transmembrane helix</keyword>
<organism evidence="4 5">
    <name type="scientific">Neptunomonas concharum</name>
    <dbReference type="NCBI Taxonomy" id="1031538"/>
    <lineage>
        <taxon>Bacteria</taxon>
        <taxon>Pseudomonadati</taxon>
        <taxon>Pseudomonadota</taxon>
        <taxon>Gammaproteobacteria</taxon>
        <taxon>Oceanospirillales</taxon>
        <taxon>Oceanospirillaceae</taxon>
        <taxon>Neptunomonas</taxon>
    </lineage>
</organism>
<dbReference type="EMBL" id="CP043869">
    <property type="protein sequence ID" value="QEQ95372.1"/>
    <property type="molecule type" value="Genomic_DNA"/>
</dbReference>
<reference evidence="4 5" key="1">
    <citation type="journal article" date="2019" name="Biochem. Eng. J.">
        <title>Metabolic engineering of the marine bacteria Neptunomonas concharum for the production of acetoin and meso-2,3-butanediol from acetate.</title>
        <authorList>
            <person name="Li W."/>
            <person name="Pu N."/>
            <person name="Liu C.-X."/>
            <person name="Yuan Q.-P."/>
            <person name="Li Z.-J."/>
        </authorList>
    </citation>
    <scope>NUCLEOTIDE SEQUENCE [LARGE SCALE GENOMIC DNA]</scope>
    <source>
        <strain evidence="4 5">JCM17730</strain>
    </source>
</reference>
<dbReference type="InterPro" id="IPR000160">
    <property type="entry name" value="GGDEF_dom"/>
</dbReference>
<accession>A0A5P1R7V8</accession>
<dbReference type="GO" id="GO:0052621">
    <property type="term" value="F:diguanylate cyclase activity"/>
    <property type="evidence" value="ECO:0007669"/>
    <property type="project" value="UniProtKB-EC"/>
</dbReference>
<dbReference type="GO" id="GO:0043709">
    <property type="term" value="P:cell adhesion involved in single-species biofilm formation"/>
    <property type="evidence" value="ECO:0007669"/>
    <property type="project" value="TreeGrafter"/>
</dbReference>
<feature type="domain" description="GGDEF" evidence="3">
    <location>
        <begin position="422"/>
        <end position="557"/>
    </location>
</feature>
<keyword evidence="2" id="KW-0472">Membrane</keyword>
<dbReference type="AlphaFoldDB" id="A0A5P1R7V8"/>
<dbReference type="OrthoDB" id="5289013at2"/>
<dbReference type="InterPro" id="IPR050469">
    <property type="entry name" value="Diguanylate_Cyclase"/>
</dbReference>
<feature type="transmembrane region" description="Helical" evidence="2">
    <location>
        <begin position="302"/>
        <end position="321"/>
    </location>
</feature>
<keyword evidence="2" id="KW-0812">Transmembrane</keyword>
<dbReference type="Pfam" id="PF00990">
    <property type="entry name" value="GGDEF"/>
    <property type="match status" value="1"/>
</dbReference>
<dbReference type="SMART" id="SM00267">
    <property type="entry name" value="GGDEF"/>
    <property type="match status" value="1"/>
</dbReference>
<dbReference type="Pfam" id="PF07695">
    <property type="entry name" value="7TMR-DISM_7TM"/>
    <property type="match status" value="1"/>
</dbReference>
<sequence>MINNFFLSLLLSFLLITPLMAHSSLTLETGDHYEISEEQLWYPSDNHPTTLDLSTLRNALVDAHPIEHSLAGHSGSYIAKIVVKNSSHEPRTWFVNPNTTFVDSGIAFWESAHRDAVRRIDFSQTRGAITPSLMHSQAFSLTLEKYEQGNLWIFIDAKHYANPLSISFFSEAAFFHRQLIINSITASSIAVMLTLALIALIIFIRVRSAITIAYAGYVGLHGIGWAAAAGLMNDLFPTPFYNSTYWGMLIFPIAIACAAQFTKLLFNCQQGYSKLARVLDQLCLVCLGIGLLLPWVNFSFAFVISHIIALVWITTSIAIGFNMLRAEYSRAKYYLAGNLVYGASLLIYVLTHAKLIDTGLNPALIVLLALAIDCFCILLSLAEWFYNKQKDYNRSFYLARIDPLTGTGNRHLLSESFNELEHHFIIVFIDFDGIKAINDQLGHDKGDLFLINSAQLMQNKLKGLGSVFRTGGDEFVWLLDVRKKQDIPTLKATLQEIVIQCEKELRKQGWDKSGISYGIASSLEGKNQSECLTLADKRMYDHKRSKSPQKHNRSPAI</sequence>
<dbReference type="PROSITE" id="PS50887">
    <property type="entry name" value="GGDEF"/>
    <property type="match status" value="1"/>
</dbReference>
<dbReference type="PANTHER" id="PTHR45138">
    <property type="entry name" value="REGULATORY COMPONENTS OF SENSORY TRANSDUCTION SYSTEM"/>
    <property type="match status" value="1"/>
</dbReference>
<feature type="transmembrane region" description="Helical" evidence="2">
    <location>
        <begin position="333"/>
        <end position="351"/>
    </location>
</feature>
<keyword evidence="5" id="KW-1185">Reference proteome</keyword>
<feature type="transmembrane region" description="Helical" evidence="2">
    <location>
        <begin position="363"/>
        <end position="386"/>
    </location>
</feature>
<dbReference type="KEGG" id="ncu:F0U83_00890"/>